<name>J0QK37_9HYPH</name>
<dbReference type="PATRIC" id="fig|1094556.3.peg.1634"/>
<evidence type="ECO:0000313" key="2">
    <source>
        <dbReference type="Proteomes" id="UP000001077"/>
    </source>
</evidence>
<dbReference type="Gene3D" id="1.10.260.40">
    <property type="entry name" value="lambda repressor-like DNA-binding domains"/>
    <property type="match status" value="1"/>
</dbReference>
<proteinExistence type="predicted"/>
<dbReference type="InterPro" id="IPR010982">
    <property type="entry name" value="Lambda_DNA-bd_dom_sf"/>
</dbReference>
<accession>J0QK37</accession>
<dbReference type="EMBL" id="AILY01000046">
    <property type="protein sequence ID" value="EJF83319.1"/>
    <property type="molecule type" value="Genomic_DNA"/>
</dbReference>
<evidence type="ECO:0008006" key="3">
    <source>
        <dbReference type="Google" id="ProtNLM"/>
    </source>
</evidence>
<reference evidence="1 2" key="1">
    <citation type="submission" date="2012-03" db="EMBL/GenBank/DDBJ databases">
        <title>The Genome Sequence of Bartonella rattimassiliensis 15908.</title>
        <authorList>
            <consortium name="The Broad Institute Genome Sequencing Platform"/>
            <consortium name="The Broad Institute Genome Sequencing Center for Infectious Disease"/>
            <person name="Feldgarden M."/>
            <person name="Kirby J."/>
            <person name="Kosoy M."/>
            <person name="Birtles R."/>
            <person name="Probert W.S."/>
            <person name="Chiaraviglio L."/>
            <person name="Young S.K."/>
            <person name="Zeng Q."/>
            <person name="Gargeya S."/>
            <person name="Fitzgerald M."/>
            <person name="Haas B."/>
            <person name="Abouelleil A."/>
            <person name="Alvarado L."/>
            <person name="Arachchi H.M."/>
            <person name="Berlin A."/>
            <person name="Chapman S.B."/>
            <person name="Gearin G."/>
            <person name="Goldberg J."/>
            <person name="Griggs A."/>
            <person name="Gujja S."/>
            <person name="Hansen M."/>
            <person name="Heiman D."/>
            <person name="Howarth C."/>
            <person name="Larimer J."/>
            <person name="Lui A."/>
            <person name="MacDonald P.J.P."/>
            <person name="McCowen C."/>
            <person name="Montmayeur A."/>
            <person name="Murphy C."/>
            <person name="Neiman D."/>
            <person name="Pearson M."/>
            <person name="Priest M."/>
            <person name="Roberts A."/>
            <person name="Saif S."/>
            <person name="Shea T."/>
            <person name="Sisk P."/>
            <person name="Stolte C."/>
            <person name="Sykes S."/>
            <person name="Wortman J."/>
            <person name="Nusbaum C."/>
            <person name="Birren B."/>
        </authorList>
    </citation>
    <scope>NUCLEOTIDE SEQUENCE [LARGE SCALE GENOMIC DNA]</scope>
    <source>
        <strain evidence="1 2">15908</strain>
    </source>
</reference>
<comment type="caution">
    <text evidence="1">The sequence shown here is derived from an EMBL/GenBank/DDBJ whole genome shotgun (WGS) entry which is preliminary data.</text>
</comment>
<gene>
    <name evidence="1" type="ORF">MCY_01310</name>
</gene>
<dbReference type="AlphaFoldDB" id="J0QK37"/>
<organism evidence="1 2">
    <name type="scientific">Bartonella rattimassiliensis 15908</name>
    <dbReference type="NCBI Taxonomy" id="1094556"/>
    <lineage>
        <taxon>Bacteria</taxon>
        <taxon>Pseudomonadati</taxon>
        <taxon>Pseudomonadota</taxon>
        <taxon>Alphaproteobacteria</taxon>
        <taxon>Hyphomicrobiales</taxon>
        <taxon>Bartonellaceae</taxon>
        <taxon>Bartonella</taxon>
    </lineage>
</organism>
<sequence length="132" mass="14928">MAKKEIESKTALAKRLYLIRASLLLSRYLIAVHLGINKAIYDHAERGTIFPNAEFLVVLSHKLKVNLTWLVTGNEMFSDMAKAKVASLKLQAIPVGLMKKLGHLVYMNYRDAKIDMLSEYVVEFAAELYGKL</sequence>
<keyword evidence="2" id="KW-1185">Reference proteome</keyword>
<dbReference type="HOGENOM" id="CLU_130821_0_0_5"/>
<dbReference type="RefSeq" id="WP_007347729.1">
    <property type="nucleotide sequence ID" value="NZ_CALY02000086.1"/>
</dbReference>
<dbReference type="SUPFAM" id="SSF47413">
    <property type="entry name" value="lambda repressor-like DNA-binding domains"/>
    <property type="match status" value="1"/>
</dbReference>
<dbReference type="eggNOG" id="COG1396">
    <property type="taxonomic scope" value="Bacteria"/>
</dbReference>
<dbReference type="GO" id="GO:0003677">
    <property type="term" value="F:DNA binding"/>
    <property type="evidence" value="ECO:0007669"/>
    <property type="project" value="InterPro"/>
</dbReference>
<protein>
    <recommendedName>
        <fullName evidence="3">HTH cro/C1-type domain-containing protein</fullName>
    </recommendedName>
</protein>
<evidence type="ECO:0000313" key="1">
    <source>
        <dbReference type="EMBL" id="EJF83319.1"/>
    </source>
</evidence>
<dbReference type="Proteomes" id="UP000001077">
    <property type="component" value="Unassembled WGS sequence"/>
</dbReference>